<evidence type="ECO:0000313" key="2">
    <source>
        <dbReference type="EMBL" id="MBC8541308.1"/>
    </source>
</evidence>
<gene>
    <name evidence="2" type="ORF">H8698_10005</name>
</gene>
<dbReference type="InterPro" id="IPR029064">
    <property type="entry name" value="Ribosomal_eL30-like_sf"/>
</dbReference>
<comment type="caution">
    <text evidence="2">The sequence shown here is derived from an EMBL/GenBank/DDBJ whole genome shotgun (WGS) entry which is preliminary data.</text>
</comment>
<dbReference type="Gene3D" id="3.30.1330.30">
    <property type="match status" value="1"/>
</dbReference>
<protein>
    <submittedName>
        <fullName evidence="2">Ribosomal L7Ae/L30e/S12e/Gadd45 family protein</fullName>
    </submittedName>
</protein>
<feature type="domain" description="Ribosomal protein eL8/eL30/eS12/Gadd45" evidence="1">
    <location>
        <begin position="7"/>
        <end position="90"/>
    </location>
</feature>
<dbReference type="InterPro" id="IPR004038">
    <property type="entry name" value="Ribosomal_eL8/eL30/eS12/Gad45"/>
</dbReference>
<sequence>MNKGLNFISLAQKAGKVKAGEYLTMKALKEGKAHLTVIAADTSEKAKARISRACDVFGCKAVVFGSKAELGHFTGAQNKSVICLTDEGFSNGLLKILEQI</sequence>
<evidence type="ECO:0000313" key="3">
    <source>
        <dbReference type="Proteomes" id="UP000611762"/>
    </source>
</evidence>
<name>A0A926HZC5_9FIRM</name>
<keyword evidence="3" id="KW-1185">Reference proteome</keyword>
<reference evidence="2" key="1">
    <citation type="submission" date="2020-08" db="EMBL/GenBank/DDBJ databases">
        <title>Genome public.</title>
        <authorList>
            <person name="Liu C."/>
            <person name="Sun Q."/>
        </authorList>
    </citation>
    <scope>NUCLEOTIDE SEQUENCE</scope>
    <source>
        <strain evidence="2">H8</strain>
    </source>
</reference>
<dbReference type="Pfam" id="PF01248">
    <property type="entry name" value="Ribosomal_L7Ae"/>
    <property type="match status" value="1"/>
</dbReference>
<dbReference type="Proteomes" id="UP000611762">
    <property type="component" value="Unassembled WGS sequence"/>
</dbReference>
<dbReference type="AlphaFoldDB" id="A0A926HZC5"/>
<accession>A0A926HZC5</accession>
<proteinExistence type="predicted"/>
<dbReference type="SUPFAM" id="SSF55315">
    <property type="entry name" value="L30e-like"/>
    <property type="match status" value="1"/>
</dbReference>
<evidence type="ECO:0000259" key="1">
    <source>
        <dbReference type="Pfam" id="PF01248"/>
    </source>
</evidence>
<organism evidence="2 3">
    <name type="scientific">Congzhengia minquanensis</name>
    <dbReference type="NCBI Taxonomy" id="2763657"/>
    <lineage>
        <taxon>Bacteria</taxon>
        <taxon>Bacillati</taxon>
        <taxon>Bacillota</taxon>
        <taxon>Clostridia</taxon>
        <taxon>Eubacteriales</taxon>
        <taxon>Oscillospiraceae</taxon>
        <taxon>Congzhengia</taxon>
    </lineage>
</organism>
<dbReference type="RefSeq" id="WP_249313358.1">
    <property type="nucleotide sequence ID" value="NZ_JACRSU010000003.1"/>
</dbReference>
<dbReference type="EMBL" id="JACRSU010000003">
    <property type="protein sequence ID" value="MBC8541308.1"/>
    <property type="molecule type" value="Genomic_DNA"/>
</dbReference>